<dbReference type="Proteomes" id="UP000281549">
    <property type="component" value="Unassembled WGS sequence"/>
</dbReference>
<reference evidence="2" key="3">
    <citation type="submission" date="2018-08" db="EMBL/GenBank/DDBJ databases">
        <title>Leveraging single-cell genomics to expand the Fungal Tree of Life.</title>
        <authorList>
            <consortium name="DOE Joint Genome Institute"/>
            <person name="Ahrendt S.R."/>
            <person name="Quandt C.A."/>
            <person name="Ciobanu D."/>
            <person name="Clum A."/>
            <person name="Salamov A."/>
            <person name="Andreopoulos B."/>
            <person name="Cheng J.-F."/>
            <person name="Woyke T."/>
            <person name="Pelin A."/>
            <person name="Henrissat B."/>
            <person name="Reynolds N."/>
            <person name="Benny G.L."/>
            <person name="Smith M.E."/>
            <person name="James T.Y."/>
            <person name="Grigoriev I.V."/>
        </authorList>
    </citation>
    <scope>NUCLEOTIDE SEQUENCE</scope>
    <source>
        <strain evidence="2">CSF55</strain>
    </source>
</reference>
<reference evidence="4" key="2">
    <citation type="journal article" date="2018" name="Nat. Microbiol.">
        <title>Leveraging single-cell genomics to expand the fungal tree of life.</title>
        <authorList>
            <person name="Ahrendt S.R."/>
            <person name="Quandt C.A."/>
            <person name="Ciobanu D."/>
            <person name="Clum A."/>
            <person name="Salamov A."/>
            <person name="Andreopoulos B."/>
            <person name="Cheng J.F."/>
            <person name="Woyke T."/>
            <person name="Pelin A."/>
            <person name="Henrissat B."/>
            <person name="Reynolds N.K."/>
            <person name="Benny G.L."/>
            <person name="Smith M.E."/>
            <person name="James T.Y."/>
            <person name="Grigoriev I.V."/>
        </authorList>
    </citation>
    <scope>NUCLEOTIDE SEQUENCE [LARGE SCALE GENOMIC DNA]</scope>
    <source>
        <strain evidence="4">CSF55</strain>
    </source>
</reference>
<evidence type="ECO:0000313" key="1">
    <source>
        <dbReference type="EMBL" id="EPZ33883.1"/>
    </source>
</evidence>
<dbReference type="Proteomes" id="UP000030755">
    <property type="component" value="Unassembled WGS sequence"/>
</dbReference>
<accession>A0A075AUD9</accession>
<sequence>MMSKERLLNWVETNCLDEALKESIKTFIWKAPFDSLMKLTEAQWAKKGFDIWGEFIFNELHPESKYQSLNK</sequence>
<evidence type="ECO:0000313" key="4">
    <source>
        <dbReference type="Proteomes" id="UP000281549"/>
    </source>
</evidence>
<dbReference type="HOGENOM" id="CLU_2741459_0_0_1"/>
<evidence type="ECO:0000313" key="2">
    <source>
        <dbReference type="EMBL" id="RKP15768.1"/>
    </source>
</evidence>
<dbReference type="EMBL" id="ML007774">
    <property type="protein sequence ID" value="RKP15768.1"/>
    <property type="molecule type" value="Genomic_DNA"/>
</dbReference>
<name>A0A075AUD9_ROZAC</name>
<organism evidence="1 3">
    <name type="scientific">Rozella allomycis (strain CSF55)</name>
    <dbReference type="NCBI Taxonomy" id="988480"/>
    <lineage>
        <taxon>Eukaryota</taxon>
        <taxon>Fungi</taxon>
        <taxon>Fungi incertae sedis</taxon>
        <taxon>Cryptomycota</taxon>
        <taxon>Cryptomycota incertae sedis</taxon>
        <taxon>Rozella</taxon>
    </lineage>
</organism>
<keyword evidence="3" id="KW-1185">Reference proteome</keyword>
<dbReference type="EMBL" id="KE561024">
    <property type="protein sequence ID" value="EPZ33883.1"/>
    <property type="molecule type" value="Genomic_DNA"/>
</dbReference>
<proteinExistence type="predicted"/>
<evidence type="ECO:0000313" key="3">
    <source>
        <dbReference type="Proteomes" id="UP000030755"/>
    </source>
</evidence>
<dbReference type="AlphaFoldDB" id="A0A075AUD9"/>
<protein>
    <submittedName>
        <fullName evidence="1">Uncharacterized protein</fullName>
    </submittedName>
</protein>
<reference evidence="1 3" key="1">
    <citation type="journal article" date="2013" name="Curr. Biol.">
        <title>Shared signatures of parasitism and phylogenomics unite Cryptomycota and microsporidia.</title>
        <authorList>
            <person name="James T.Y."/>
            <person name="Pelin A."/>
            <person name="Bonen L."/>
            <person name="Ahrendt S."/>
            <person name="Sain D."/>
            <person name="Corradi N."/>
            <person name="Stajich J.E."/>
        </authorList>
    </citation>
    <scope>NUCLEOTIDE SEQUENCE [LARGE SCALE GENOMIC DNA]</scope>
    <source>
        <strain evidence="1 3">CSF55</strain>
        <strain evidence="1 3">CSF55</strain>
    </source>
</reference>
<gene>
    <name evidence="1" type="ORF">O9G_006179</name>
    <name evidence="2" type="ORF">ROZALSC1DRAFT_31977</name>
</gene>